<name>A0ABU1AKG4_9BACT</name>
<dbReference type="PANTHER" id="PTHR44943:SF8">
    <property type="entry name" value="TPR REPEAT-CONTAINING PROTEIN MJ0263"/>
    <property type="match status" value="1"/>
</dbReference>
<dbReference type="Gene3D" id="1.25.40.10">
    <property type="entry name" value="Tetratricopeptide repeat domain"/>
    <property type="match status" value="2"/>
</dbReference>
<accession>A0ABU1AKG4</accession>
<dbReference type="RefSeq" id="WP_308984815.1">
    <property type="nucleotide sequence ID" value="NZ_JARXIC010000010.1"/>
</dbReference>
<organism evidence="5 6">
    <name type="scientific">Thalassobacterium sedimentorum</name>
    <dbReference type="NCBI Taxonomy" id="3041258"/>
    <lineage>
        <taxon>Bacteria</taxon>
        <taxon>Pseudomonadati</taxon>
        <taxon>Verrucomicrobiota</taxon>
        <taxon>Opitutia</taxon>
        <taxon>Puniceicoccales</taxon>
        <taxon>Coraliomargaritaceae</taxon>
        <taxon>Thalassobacterium</taxon>
    </lineage>
</organism>
<proteinExistence type="predicted"/>
<comment type="caution">
    <text evidence="5">The sequence shown here is derived from an EMBL/GenBank/DDBJ whole genome shotgun (WGS) entry which is preliminary data.</text>
</comment>
<evidence type="ECO:0000313" key="5">
    <source>
        <dbReference type="EMBL" id="MDQ8194335.1"/>
    </source>
</evidence>
<dbReference type="EMBL" id="JARXIC010000010">
    <property type="protein sequence ID" value="MDQ8194335.1"/>
    <property type="molecule type" value="Genomic_DNA"/>
</dbReference>
<feature type="repeat" description="TPR" evidence="3">
    <location>
        <begin position="159"/>
        <end position="192"/>
    </location>
</feature>
<evidence type="ECO:0000256" key="1">
    <source>
        <dbReference type="ARBA" id="ARBA00022737"/>
    </source>
</evidence>
<evidence type="ECO:0000313" key="6">
    <source>
        <dbReference type="Proteomes" id="UP001243717"/>
    </source>
</evidence>
<dbReference type="SMART" id="SM00028">
    <property type="entry name" value="TPR"/>
    <property type="match status" value="8"/>
</dbReference>
<sequence length="450" mass="50412">MKRFSTLYLVSSLLTLSLSHAAVPFQLTDSSPGSAEFRERFLGNYGMLSELEPSVSVQDKPLFVRVEPFLRNNPQQAIQVLESALNNESSPAFRFLLGSLYYQTSRYGQAEQNLRMAVKAFPDFRRAYRTLGLIYVQNNRYPEAITAWLKVISLGGGDAQSYGLLGYAYLTEGKYQSALSAYQMARMFKPDSVDFRRGEAQSLLETGQYRQAAALFEELIAEQPTVPDSWLLQANTFLQLERYDEAIANLEVVHSMGAGSRDSRFLLGNLYLRAENYRPALQAYQAGLAQPGELNVTSALKPLDYLIGRGLIAESRVYLQDLQQRLPATLTPEQQDQLALAEAQIERRSDDSAAAMAVLKPLVERNPLQGEALLLIAELELEAEHYEEAVFYLQRAQSLPEHKVDALVALGRLEVARDDFAAALKHLRAAQEIEARTGVARYIRSIEQAL</sequence>
<feature type="chain" id="PRO_5045999468" evidence="4">
    <location>
        <begin position="22"/>
        <end position="450"/>
    </location>
</feature>
<evidence type="ECO:0000256" key="2">
    <source>
        <dbReference type="ARBA" id="ARBA00022803"/>
    </source>
</evidence>
<dbReference type="InterPro" id="IPR051685">
    <property type="entry name" value="Ycf3/AcsC/BcsC/TPR_MFPF"/>
</dbReference>
<keyword evidence="1" id="KW-0677">Repeat</keyword>
<feature type="signal peptide" evidence="4">
    <location>
        <begin position="1"/>
        <end position="21"/>
    </location>
</feature>
<dbReference type="SUPFAM" id="SSF48452">
    <property type="entry name" value="TPR-like"/>
    <property type="match status" value="1"/>
</dbReference>
<dbReference type="InterPro" id="IPR011990">
    <property type="entry name" value="TPR-like_helical_dom_sf"/>
</dbReference>
<protein>
    <submittedName>
        <fullName evidence="5">Tetratricopeptide repeat protein</fullName>
    </submittedName>
</protein>
<feature type="repeat" description="TPR" evidence="3">
    <location>
        <begin position="125"/>
        <end position="158"/>
    </location>
</feature>
<keyword evidence="2 3" id="KW-0802">TPR repeat</keyword>
<keyword evidence="4" id="KW-0732">Signal</keyword>
<dbReference type="Proteomes" id="UP001243717">
    <property type="component" value="Unassembled WGS sequence"/>
</dbReference>
<dbReference type="Pfam" id="PF13432">
    <property type="entry name" value="TPR_16"/>
    <property type="match status" value="3"/>
</dbReference>
<dbReference type="PANTHER" id="PTHR44943">
    <property type="entry name" value="CELLULOSE SYNTHASE OPERON PROTEIN C"/>
    <property type="match status" value="1"/>
</dbReference>
<dbReference type="InterPro" id="IPR019734">
    <property type="entry name" value="TPR_rpt"/>
</dbReference>
<keyword evidence="6" id="KW-1185">Reference proteome</keyword>
<feature type="repeat" description="TPR" evidence="3">
    <location>
        <begin position="91"/>
        <end position="124"/>
    </location>
</feature>
<reference evidence="5 6" key="1">
    <citation type="submission" date="2023-04" db="EMBL/GenBank/DDBJ databases">
        <title>A novel bacteria isolated from coastal sediment.</title>
        <authorList>
            <person name="Liu X.-J."/>
            <person name="Du Z.-J."/>
        </authorList>
    </citation>
    <scope>NUCLEOTIDE SEQUENCE [LARGE SCALE GENOMIC DNA]</scope>
    <source>
        <strain evidence="5 6">SDUM461004</strain>
    </source>
</reference>
<gene>
    <name evidence="5" type="ORF">QEH59_07855</name>
</gene>
<evidence type="ECO:0000256" key="3">
    <source>
        <dbReference type="PROSITE-ProRule" id="PRU00339"/>
    </source>
</evidence>
<evidence type="ECO:0000256" key="4">
    <source>
        <dbReference type="SAM" id="SignalP"/>
    </source>
</evidence>
<dbReference type="Pfam" id="PF13181">
    <property type="entry name" value="TPR_8"/>
    <property type="match status" value="1"/>
</dbReference>
<dbReference type="PROSITE" id="PS50005">
    <property type="entry name" value="TPR"/>
    <property type="match status" value="3"/>
</dbReference>